<accession>A0ABU2C5W5</accession>
<dbReference type="Gene3D" id="3.30.1460.30">
    <property type="entry name" value="YgaC/TfoX-N like chaperone"/>
    <property type="match status" value="1"/>
</dbReference>
<dbReference type="Proteomes" id="UP001180487">
    <property type="component" value="Unassembled WGS sequence"/>
</dbReference>
<reference evidence="2 3" key="1">
    <citation type="submission" date="2023-07" db="EMBL/GenBank/DDBJ databases">
        <title>Sorghum-associated microbial communities from plants grown in Nebraska, USA.</title>
        <authorList>
            <person name="Schachtman D."/>
        </authorList>
    </citation>
    <scope>NUCLEOTIDE SEQUENCE [LARGE SCALE GENOMIC DNA]</scope>
    <source>
        <strain evidence="2 3">BE313</strain>
    </source>
</reference>
<name>A0ABU2C5W5_9BURK</name>
<organism evidence="2 3">
    <name type="scientific">Rhodoferax ferrireducens</name>
    <dbReference type="NCBI Taxonomy" id="192843"/>
    <lineage>
        <taxon>Bacteria</taxon>
        <taxon>Pseudomonadati</taxon>
        <taxon>Pseudomonadota</taxon>
        <taxon>Betaproteobacteria</taxon>
        <taxon>Burkholderiales</taxon>
        <taxon>Comamonadaceae</taxon>
        <taxon>Rhodoferax</taxon>
    </lineage>
</organism>
<dbReference type="SUPFAM" id="SSF159894">
    <property type="entry name" value="YgaC/TfoX-N like"/>
    <property type="match status" value="1"/>
</dbReference>
<feature type="domain" description="TfoX N-terminal" evidence="1">
    <location>
        <begin position="13"/>
        <end position="106"/>
    </location>
</feature>
<proteinExistence type="predicted"/>
<evidence type="ECO:0000313" key="2">
    <source>
        <dbReference type="EMBL" id="MDR7376721.1"/>
    </source>
</evidence>
<dbReference type="InterPro" id="IPR007076">
    <property type="entry name" value="TfoX_N"/>
</dbReference>
<sequence length="109" mass="12069">MSASAEFVSHVRELLAPIGPLGGGRFFGGHAIKHHGNQFAMVMGNTLYLRVSQGTLPDFEKRGCQPFTYSTKNGIVQVRKYYAAPEELLDDPRELVSWARHAIHAAQES</sequence>
<evidence type="ECO:0000259" key="1">
    <source>
        <dbReference type="Pfam" id="PF04993"/>
    </source>
</evidence>
<dbReference type="RefSeq" id="WP_116608634.1">
    <property type="nucleotide sequence ID" value="NZ_JAVDXT010000001.1"/>
</dbReference>
<dbReference type="EMBL" id="JAVDXT010000001">
    <property type="protein sequence ID" value="MDR7376721.1"/>
    <property type="molecule type" value="Genomic_DNA"/>
</dbReference>
<keyword evidence="3" id="KW-1185">Reference proteome</keyword>
<evidence type="ECO:0000313" key="3">
    <source>
        <dbReference type="Proteomes" id="UP001180487"/>
    </source>
</evidence>
<comment type="caution">
    <text evidence="2">The sequence shown here is derived from an EMBL/GenBank/DDBJ whole genome shotgun (WGS) entry which is preliminary data.</text>
</comment>
<gene>
    <name evidence="2" type="ORF">J2X19_001379</name>
</gene>
<dbReference type="PANTHER" id="PTHR36121">
    <property type="entry name" value="PROTEIN SXY"/>
    <property type="match status" value="1"/>
</dbReference>
<protein>
    <submittedName>
        <fullName evidence="2">DNA transformation protein</fullName>
    </submittedName>
</protein>
<dbReference type="PANTHER" id="PTHR36121:SF1">
    <property type="entry name" value="PROTEIN SXY"/>
    <property type="match status" value="1"/>
</dbReference>
<dbReference type="InterPro" id="IPR047525">
    <property type="entry name" value="TfoX-like"/>
</dbReference>
<dbReference type="Pfam" id="PF04993">
    <property type="entry name" value="TfoX_N"/>
    <property type="match status" value="1"/>
</dbReference>